<accession>A0A7I7QVC5</accession>
<dbReference type="InterPro" id="IPR029058">
    <property type="entry name" value="AB_hydrolase_fold"/>
</dbReference>
<dbReference type="GO" id="GO:0052689">
    <property type="term" value="F:carboxylic ester hydrolase activity"/>
    <property type="evidence" value="ECO:0007669"/>
    <property type="project" value="UniProtKB-KW"/>
</dbReference>
<keyword evidence="5" id="KW-0732">Signal</keyword>
<dbReference type="KEGG" id="msei:MSEDJ_44150"/>
<evidence type="ECO:0000313" key="11">
    <source>
        <dbReference type="Proteomes" id="UP000467193"/>
    </source>
</evidence>
<keyword evidence="6 8" id="KW-0378">Hydrolase</keyword>
<evidence type="ECO:0000256" key="9">
    <source>
        <dbReference type="SAM" id="MobiDB-lite"/>
    </source>
</evidence>
<keyword evidence="3 8" id="KW-0719">Serine esterase</keyword>
<dbReference type="AlphaFoldDB" id="A0A7I7QVC5"/>
<organism evidence="10 11">
    <name type="scientific">Mycolicibacterium sediminis</name>
    <dbReference type="NCBI Taxonomy" id="1286180"/>
    <lineage>
        <taxon>Bacteria</taxon>
        <taxon>Bacillati</taxon>
        <taxon>Actinomycetota</taxon>
        <taxon>Actinomycetes</taxon>
        <taxon>Mycobacteriales</taxon>
        <taxon>Mycobacteriaceae</taxon>
        <taxon>Mycolicibacterium</taxon>
    </lineage>
</organism>
<dbReference type="EC" id="3.1.1.-" evidence="8"/>
<dbReference type="SMART" id="SM01110">
    <property type="entry name" value="Cutinase"/>
    <property type="match status" value="1"/>
</dbReference>
<reference evidence="10 11" key="1">
    <citation type="journal article" date="2019" name="Emerg. Microbes Infect.">
        <title>Comprehensive subspecies identification of 175 nontuberculous mycobacteria species based on 7547 genomic profiles.</title>
        <authorList>
            <person name="Matsumoto Y."/>
            <person name="Kinjo T."/>
            <person name="Motooka D."/>
            <person name="Nabeya D."/>
            <person name="Jung N."/>
            <person name="Uechi K."/>
            <person name="Horii T."/>
            <person name="Iida T."/>
            <person name="Fujita J."/>
            <person name="Nakamura S."/>
        </authorList>
    </citation>
    <scope>NUCLEOTIDE SEQUENCE [LARGE SCALE GENOMIC DNA]</scope>
    <source>
        <strain evidence="10 11">JCM 17899</strain>
    </source>
</reference>
<keyword evidence="11" id="KW-1185">Reference proteome</keyword>
<evidence type="ECO:0000256" key="1">
    <source>
        <dbReference type="ARBA" id="ARBA00004613"/>
    </source>
</evidence>
<evidence type="ECO:0000256" key="7">
    <source>
        <dbReference type="ARBA" id="ARBA00023157"/>
    </source>
</evidence>
<feature type="region of interest" description="Disordered" evidence="9">
    <location>
        <begin position="1"/>
        <end position="22"/>
    </location>
</feature>
<sequence length="258" mass="26398">MGLPWATLRGNPGNRVTGSSSKEQDIKQSIWVTMKTVTAATLVAGGAVAVANLSSATAAADGCPEVLVVFARGTFEGPGAGKVGDPFVAAMRARAGQRTVDEHPVDYPASLDFPRVVDGVIDASDTIRDIAQSCPTTKVVLGGYSQGAAVAAYTTFDHLPPNYDLPPGIVGPLSSEVASHVAAVVLFGLPTDGVVSLLDSQAPPIVIGAPFNGKVLQLCNPGDPVCEPGGRDRPAHSAYVDNGSIDQAADFAAAALHW</sequence>
<evidence type="ECO:0000256" key="4">
    <source>
        <dbReference type="ARBA" id="ARBA00022525"/>
    </source>
</evidence>
<dbReference type="EMBL" id="AP022588">
    <property type="protein sequence ID" value="BBY30319.1"/>
    <property type="molecule type" value="Genomic_DNA"/>
</dbReference>
<dbReference type="SUPFAM" id="SSF53474">
    <property type="entry name" value="alpha/beta-Hydrolases"/>
    <property type="match status" value="1"/>
</dbReference>
<keyword evidence="7" id="KW-1015">Disulfide bond</keyword>
<evidence type="ECO:0000256" key="5">
    <source>
        <dbReference type="ARBA" id="ARBA00022729"/>
    </source>
</evidence>
<dbReference type="Proteomes" id="UP000467193">
    <property type="component" value="Chromosome"/>
</dbReference>
<evidence type="ECO:0000313" key="10">
    <source>
        <dbReference type="EMBL" id="BBY30319.1"/>
    </source>
</evidence>
<dbReference type="Gene3D" id="3.40.50.1820">
    <property type="entry name" value="alpha/beta hydrolase"/>
    <property type="match status" value="1"/>
</dbReference>
<proteinExistence type="inferred from homology"/>
<dbReference type="Pfam" id="PF01083">
    <property type="entry name" value="Cutinase"/>
    <property type="match status" value="1"/>
</dbReference>
<evidence type="ECO:0000256" key="8">
    <source>
        <dbReference type="RuleBase" id="RU361263"/>
    </source>
</evidence>
<dbReference type="PANTHER" id="PTHR33630">
    <property type="entry name" value="CUTINASE RV1984C-RELATED-RELATED"/>
    <property type="match status" value="1"/>
</dbReference>
<evidence type="ECO:0000256" key="2">
    <source>
        <dbReference type="ARBA" id="ARBA00007534"/>
    </source>
</evidence>
<dbReference type="PANTHER" id="PTHR33630:SF9">
    <property type="entry name" value="CUTINASE 4"/>
    <property type="match status" value="1"/>
</dbReference>
<evidence type="ECO:0000256" key="6">
    <source>
        <dbReference type="ARBA" id="ARBA00022801"/>
    </source>
</evidence>
<evidence type="ECO:0000256" key="3">
    <source>
        <dbReference type="ARBA" id="ARBA00022487"/>
    </source>
</evidence>
<dbReference type="GO" id="GO:0005576">
    <property type="term" value="C:extracellular region"/>
    <property type="evidence" value="ECO:0007669"/>
    <property type="project" value="UniProtKB-SubCell"/>
</dbReference>
<dbReference type="InterPro" id="IPR000675">
    <property type="entry name" value="Cutinase/axe"/>
</dbReference>
<comment type="similarity">
    <text evidence="2 8">Belongs to the cutinase family.</text>
</comment>
<gene>
    <name evidence="10" type="ORF">MSEDJ_44150</name>
</gene>
<comment type="function">
    <text evidence="8">Catalyzes the hydrolysis of complex carboxylic polyesters found in the cell wall of plants. Degrades cutin, a macromolecule that forms the structure of the plant cuticle.</text>
</comment>
<name>A0A7I7QVC5_9MYCO</name>
<dbReference type="InterPro" id="IPR043580">
    <property type="entry name" value="CUTINASE_1"/>
</dbReference>
<keyword evidence="4 8" id="KW-0964">Secreted</keyword>
<comment type="subcellular location">
    <subcellularLocation>
        <location evidence="1 8">Secreted</location>
    </subcellularLocation>
</comment>
<dbReference type="PROSITE" id="PS00155">
    <property type="entry name" value="CUTINASE_1"/>
    <property type="match status" value="1"/>
</dbReference>
<protein>
    <recommendedName>
        <fullName evidence="8">Cutinase</fullName>
        <ecNumber evidence="8">3.1.1.-</ecNumber>
    </recommendedName>
</protein>